<dbReference type="InterPro" id="IPR013325">
    <property type="entry name" value="RNA_pol_sigma_r2"/>
</dbReference>
<dbReference type="GO" id="GO:0003677">
    <property type="term" value="F:DNA binding"/>
    <property type="evidence" value="ECO:0007669"/>
    <property type="project" value="InterPro"/>
</dbReference>
<dbReference type="Pfam" id="PF08281">
    <property type="entry name" value="Sigma70_r4_2"/>
    <property type="match status" value="1"/>
</dbReference>
<dbReference type="SUPFAM" id="SSF88946">
    <property type="entry name" value="Sigma2 domain of RNA polymerase sigma factors"/>
    <property type="match status" value="1"/>
</dbReference>
<dbReference type="InterPro" id="IPR036388">
    <property type="entry name" value="WH-like_DNA-bd_sf"/>
</dbReference>
<evidence type="ECO:0000256" key="1">
    <source>
        <dbReference type="ARBA" id="ARBA00010641"/>
    </source>
</evidence>
<evidence type="ECO:0000256" key="3">
    <source>
        <dbReference type="ARBA" id="ARBA00023082"/>
    </source>
</evidence>
<dbReference type="InterPro" id="IPR013249">
    <property type="entry name" value="RNA_pol_sigma70_r4_t2"/>
</dbReference>
<accession>A0AAE9MNY2</accession>
<dbReference type="InterPro" id="IPR013324">
    <property type="entry name" value="RNA_pol_sigma_r3/r4-like"/>
</dbReference>
<dbReference type="InterPro" id="IPR039425">
    <property type="entry name" value="RNA_pol_sigma-70-like"/>
</dbReference>
<proteinExistence type="inferred from homology"/>
<keyword evidence="2" id="KW-0805">Transcription regulation</keyword>
<dbReference type="NCBIfam" id="TIGR02985">
    <property type="entry name" value="Sig70_bacteroi1"/>
    <property type="match status" value="1"/>
</dbReference>
<feature type="domain" description="RNA polymerase sigma-70 region 2" evidence="5">
    <location>
        <begin position="18"/>
        <end position="84"/>
    </location>
</feature>
<dbReference type="InterPro" id="IPR014327">
    <property type="entry name" value="RNA_pol_sigma70_bacteroid"/>
</dbReference>
<evidence type="ECO:0000256" key="4">
    <source>
        <dbReference type="ARBA" id="ARBA00023163"/>
    </source>
</evidence>
<evidence type="ECO:0000313" key="8">
    <source>
        <dbReference type="Proteomes" id="UP001056837"/>
    </source>
</evidence>
<evidence type="ECO:0000259" key="6">
    <source>
        <dbReference type="Pfam" id="PF08281"/>
    </source>
</evidence>
<sequence length="178" mass="21203">MKRIKTYRLTKEKSFEKLYRTHWKSLYLLCYSKTNSKEAAEEIVQDVFISLWKRVDKIEFTSQTQNYLLKSARNKIVDYYRSKNSYKNKKKLEEITSDRVLKETKSIEHNLAVTNFLENDLQLVVNRLPNRCQEVYRLSREQQLSTAEIAVQLEISPKTVKNHLTKALAFIHENLKII</sequence>
<dbReference type="AlphaFoldDB" id="A0AAE9MNY2"/>
<evidence type="ECO:0000256" key="2">
    <source>
        <dbReference type="ARBA" id="ARBA00023015"/>
    </source>
</evidence>
<dbReference type="PANTHER" id="PTHR43133">
    <property type="entry name" value="RNA POLYMERASE ECF-TYPE SIGMA FACTO"/>
    <property type="match status" value="1"/>
</dbReference>
<dbReference type="Proteomes" id="UP001056837">
    <property type="component" value="Chromosome"/>
</dbReference>
<evidence type="ECO:0000313" key="7">
    <source>
        <dbReference type="EMBL" id="UTD16882.1"/>
    </source>
</evidence>
<dbReference type="InterPro" id="IPR007627">
    <property type="entry name" value="RNA_pol_sigma70_r2"/>
</dbReference>
<dbReference type="Pfam" id="PF04542">
    <property type="entry name" value="Sigma70_r2"/>
    <property type="match status" value="1"/>
</dbReference>
<dbReference type="Gene3D" id="1.10.10.10">
    <property type="entry name" value="Winged helix-like DNA-binding domain superfamily/Winged helix DNA-binding domain"/>
    <property type="match status" value="1"/>
</dbReference>
<comment type="similarity">
    <text evidence="1">Belongs to the sigma-70 factor family. ECF subfamily.</text>
</comment>
<keyword evidence="3" id="KW-0731">Sigma factor</keyword>
<dbReference type="InterPro" id="IPR014284">
    <property type="entry name" value="RNA_pol_sigma-70_dom"/>
</dbReference>
<dbReference type="NCBIfam" id="TIGR02937">
    <property type="entry name" value="sigma70-ECF"/>
    <property type="match status" value="1"/>
</dbReference>
<dbReference type="SUPFAM" id="SSF88659">
    <property type="entry name" value="Sigma3 and sigma4 domains of RNA polymerase sigma factors"/>
    <property type="match status" value="1"/>
</dbReference>
<organism evidence="7 8">
    <name type="scientific">Tenacibaculum mesophilum</name>
    <dbReference type="NCBI Taxonomy" id="104268"/>
    <lineage>
        <taxon>Bacteria</taxon>
        <taxon>Pseudomonadati</taxon>
        <taxon>Bacteroidota</taxon>
        <taxon>Flavobacteriia</taxon>
        <taxon>Flavobacteriales</taxon>
        <taxon>Flavobacteriaceae</taxon>
        <taxon>Tenacibaculum</taxon>
    </lineage>
</organism>
<keyword evidence="4" id="KW-0804">Transcription</keyword>
<evidence type="ECO:0000259" key="5">
    <source>
        <dbReference type="Pfam" id="PF04542"/>
    </source>
</evidence>
<dbReference type="Gene3D" id="1.10.1740.10">
    <property type="match status" value="1"/>
</dbReference>
<dbReference type="PANTHER" id="PTHR43133:SF46">
    <property type="entry name" value="RNA POLYMERASE SIGMA-70 FACTOR ECF SUBFAMILY"/>
    <property type="match status" value="1"/>
</dbReference>
<gene>
    <name evidence="7" type="ORF">HER15_12055</name>
</gene>
<reference evidence="7" key="1">
    <citation type="submission" date="2020-04" db="EMBL/GenBank/DDBJ databases">
        <title>Tenacibaculum mesophilum bac2.</title>
        <authorList>
            <person name="Li M."/>
        </authorList>
    </citation>
    <scope>NUCLEOTIDE SEQUENCE</scope>
    <source>
        <strain evidence="7">Bac2</strain>
    </source>
</reference>
<name>A0AAE9MNY2_9FLAO</name>
<dbReference type="GO" id="GO:0016987">
    <property type="term" value="F:sigma factor activity"/>
    <property type="evidence" value="ECO:0007669"/>
    <property type="project" value="UniProtKB-KW"/>
</dbReference>
<feature type="domain" description="RNA polymerase sigma factor 70 region 4 type 2" evidence="6">
    <location>
        <begin position="120"/>
        <end position="170"/>
    </location>
</feature>
<dbReference type="EMBL" id="CP050861">
    <property type="protein sequence ID" value="UTD16882.1"/>
    <property type="molecule type" value="Genomic_DNA"/>
</dbReference>
<dbReference type="GO" id="GO:0006352">
    <property type="term" value="P:DNA-templated transcription initiation"/>
    <property type="evidence" value="ECO:0007669"/>
    <property type="project" value="InterPro"/>
</dbReference>
<protein>
    <submittedName>
        <fullName evidence="7">RNA polymerase sigma-70 factor</fullName>
    </submittedName>
</protein>